<evidence type="ECO:0000313" key="3">
    <source>
        <dbReference type="EMBL" id="USJ28798.1"/>
    </source>
</evidence>
<dbReference type="RefSeq" id="WP_233795565.1">
    <property type="nucleotide sequence ID" value="NZ_CP098805.1"/>
</dbReference>
<name>A0A9X1QDX7_9BACT</name>
<evidence type="ECO:0000313" key="4">
    <source>
        <dbReference type="Proteomes" id="UP001055420"/>
    </source>
</evidence>
<dbReference type="Gene3D" id="3.40.50.1010">
    <property type="entry name" value="5'-nuclease"/>
    <property type="match status" value="1"/>
</dbReference>
<reference evidence="2" key="1">
    <citation type="submission" date="2022-01" db="EMBL/GenBank/DDBJ databases">
        <title>Novel species in genus Dyadobacter.</title>
        <authorList>
            <person name="Ma C."/>
        </authorList>
    </citation>
    <scope>NUCLEOTIDE SEQUENCE</scope>
    <source>
        <strain evidence="3">CY22</strain>
        <strain evidence="2">CY357</strain>
    </source>
</reference>
<organism evidence="2 5">
    <name type="scientific">Dyadobacter chenhuakuii</name>
    <dbReference type="NCBI Taxonomy" id="2909339"/>
    <lineage>
        <taxon>Bacteria</taxon>
        <taxon>Pseudomonadati</taxon>
        <taxon>Bacteroidota</taxon>
        <taxon>Cytophagia</taxon>
        <taxon>Cytophagales</taxon>
        <taxon>Spirosomataceae</taxon>
        <taxon>Dyadobacter</taxon>
    </lineage>
</organism>
<dbReference type="Proteomes" id="UP001139411">
    <property type="component" value="Unassembled WGS sequence"/>
</dbReference>
<dbReference type="AlphaFoldDB" id="A0A9X1QDX7"/>
<dbReference type="InterPro" id="IPR002716">
    <property type="entry name" value="PIN_dom"/>
</dbReference>
<dbReference type="EMBL" id="CP098805">
    <property type="protein sequence ID" value="USJ28798.1"/>
    <property type="molecule type" value="Genomic_DNA"/>
</dbReference>
<dbReference type="SUPFAM" id="SSF88723">
    <property type="entry name" value="PIN domain-like"/>
    <property type="match status" value="1"/>
</dbReference>
<dbReference type="Pfam" id="PF01850">
    <property type="entry name" value="PIN"/>
    <property type="match status" value="1"/>
</dbReference>
<evidence type="ECO:0000259" key="1">
    <source>
        <dbReference type="Pfam" id="PF01850"/>
    </source>
</evidence>
<dbReference type="InterPro" id="IPR041705">
    <property type="entry name" value="PIN_Sll0205"/>
</dbReference>
<dbReference type="InterPro" id="IPR029060">
    <property type="entry name" value="PIN-like_dom_sf"/>
</dbReference>
<dbReference type="InterPro" id="IPR052919">
    <property type="entry name" value="TA_system_RNase"/>
</dbReference>
<accession>A0A9X1QDX7</accession>
<dbReference type="Proteomes" id="UP001055420">
    <property type="component" value="Chromosome"/>
</dbReference>
<dbReference type="CDD" id="cd09872">
    <property type="entry name" value="PIN_Sll0205-like"/>
    <property type="match status" value="1"/>
</dbReference>
<dbReference type="PANTHER" id="PTHR36173">
    <property type="entry name" value="RIBONUCLEASE VAPC16-RELATED"/>
    <property type="match status" value="1"/>
</dbReference>
<proteinExistence type="predicted"/>
<keyword evidence="4" id="KW-1185">Reference proteome</keyword>
<gene>
    <name evidence="2" type="ORF">L0661_09805</name>
    <name evidence="3" type="ORF">NFI80_13035</name>
</gene>
<dbReference type="PANTHER" id="PTHR36173:SF2">
    <property type="entry name" value="RIBONUCLEASE VAPC16"/>
    <property type="match status" value="1"/>
</dbReference>
<feature type="domain" description="PIN" evidence="1">
    <location>
        <begin position="4"/>
        <end position="121"/>
    </location>
</feature>
<evidence type="ECO:0000313" key="5">
    <source>
        <dbReference type="Proteomes" id="UP001139411"/>
    </source>
</evidence>
<dbReference type="EMBL" id="JAKFFV010000005">
    <property type="protein sequence ID" value="MCF2498602.1"/>
    <property type="molecule type" value="Genomic_DNA"/>
</dbReference>
<evidence type="ECO:0000313" key="2">
    <source>
        <dbReference type="EMBL" id="MCF2498602.1"/>
    </source>
</evidence>
<protein>
    <submittedName>
        <fullName evidence="2">Type II toxin-antitoxin system VapC family toxin</fullName>
    </submittedName>
</protein>
<sequence>MNLLLDTHAVIWFITDDLRLPRKTRALLEDAGSSCFISVATLWEIAIKNSLGRLELHTGLKEIFAIIDKTGFELLPITASHILTNANLPHHHHDPFDRIIIAQSIEENLAVVTKDEKFVNYSATIAWKK</sequence>